<feature type="domain" description="T-SNARE coiled-coil homology" evidence="11">
    <location>
        <begin position="252"/>
        <end position="314"/>
    </location>
</feature>
<evidence type="ECO:0000256" key="8">
    <source>
        <dbReference type="ARBA" id="ARBA00023054"/>
    </source>
</evidence>
<keyword evidence="5" id="KW-0653">Protein transport</keyword>
<accession>A0A2P6V4U4</accession>
<evidence type="ECO:0000256" key="1">
    <source>
        <dbReference type="ARBA" id="ARBA00004409"/>
    </source>
</evidence>
<keyword evidence="8" id="KW-0175">Coiled coil</keyword>
<dbReference type="SUPFAM" id="SSF47661">
    <property type="entry name" value="t-snare proteins"/>
    <property type="match status" value="1"/>
</dbReference>
<dbReference type="Proteomes" id="UP000239649">
    <property type="component" value="Unassembled WGS sequence"/>
</dbReference>
<gene>
    <name evidence="12" type="ORF">C2E20_7362</name>
</gene>
<dbReference type="GO" id="GO:0005484">
    <property type="term" value="F:SNAP receptor activity"/>
    <property type="evidence" value="ECO:0007669"/>
    <property type="project" value="InterPro"/>
</dbReference>
<dbReference type="GO" id="GO:0006886">
    <property type="term" value="P:intracellular protein transport"/>
    <property type="evidence" value="ECO:0007669"/>
    <property type="project" value="InterPro"/>
</dbReference>
<evidence type="ECO:0000256" key="3">
    <source>
        <dbReference type="ARBA" id="ARBA00022448"/>
    </source>
</evidence>
<evidence type="ECO:0000313" key="13">
    <source>
        <dbReference type="Proteomes" id="UP000239649"/>
    </source>
</evidence>
<dbReference type="OrthoDB" id="10251371at2759"/>
<evidence type="ECO:0000256" key="6">
    <source>
        <dbReference type="ARBA" id="ARBA00022989"/>
    </source>
</evidence>
<comment type="subcellular location">
    <subcellularLocation>
        <location evidence="1">Golgi apparatus membrane</location>
        <topology evidence="1">Single-pass type IV membrane protein</topology>
    </subcellularLocation>
</comment>
<dbReference type="AlphaFoldDB" id="A0A2P6V4U4"/>
<dbReference type="PANTHER" id="PTHR19957">
    <property type="entry name" value="SYNTAXIN"/>
    <property type="match status" value="1"/>
</dbReference>
<dbReference type="GO" id="GO:0000149">
    <property type="term" value="F:SNARE binding"/>
    <property type="evidence" value="ECO:0007669"/>
    <property type="project" value="TreeGrafter"/>
</dbReference>
<keyword evidence="13" id="KW-1185">Reference proteome</keyword>
<dbReference type="PROSITE" id="PS00914">
    <property type="entry name" value="SYNTAXIN"/>
    <property type="match status" value="1"/>
</dbReference>
<dbReference type="Gene3D" id="1.20.5.110">
    <property type="match status" value="1"/>
</dbReference>
<dbReference type="InterPro" id="IPR000727">
    <property type="entry name" value="T_SNARE_dom"/>
</dbReference>
<evidence type="ECO:0000256" key="9">
    <source>
        <dbReference type="ARBA" id="ARBA00023136"/>
    </source>
</evidence>
<dbReference type="GO" id="GO:0000139">
    <property type="term" value="C:Golgi membrane"/>
    <property type="evidence" value="ECO:0007669"/>
    <property type="project" value="UniProtKB-SubCell"/>
</dbReference>
<name>A0A2P6V4U4_9CHLO</name>
<keyword evidence="7" id="KW-0333">Golgi apparatus</keyword>
<dbReference type="GO" id="GO:0006906">
    <property type="term" value="P:vesicle fusion"/>
    <property type="evidence" value="ECO:0007669"/>
    <property type="project" value="TreeGrafter"/>
</dbReference>
<dbReference type="InterPro" id="IPR006012">
    <property type="entry name" value="Syntaxin/epimorphin_CS"/>
</dbReference>
<dbReference type="STRING" id="554055.A0A2P6V4U4"/>
<dbReference type="PROSITE" id="PS50192">
    <property type="entry name" value="T_SNARE"/>
    <property type="match status" value="1"/>
</dbReference>
<protein>
    <submittedName>
        <fullName evidence="12">Qa-SYP4 Tlg2p Syntaxin 16-type</fullName>
    </submittedName>
</protein>
<comment type="similarity">
    <text evidence="2">Belongs to the syntaxin family.</text>
</comment>
<evidence type="ECO:0000256" key="5">
    <source>
        <dbReference type="ARBA" id="ARBA00022927"/>
    </source>
</evidence>
<dbReference type="InterPro" id="IPR045242">
    <property type="entry name" value="Syntaxin"/>
</dbReference>
<dbReference type="SMART" id="SM00397">
    <property type="entry name" value="t_SNARE"/>
    <property type="match status" value="1"/>
</dbReference>
<keyword evidence="4 10" id="KW-0812">Transmembrane</keyword>
<dbReference type="GO" id="GO:0031201">
    <property type="term" value="C:SNARE complex"/>
    <property type="evidence" value="ECO:0007669"/>
    <property type="project" value="TreeGrafter"/>
</dbReference>
<keyword evidence="9 10" id="KW-0472">Membrane</keyword>
<evidence type="ECO:0000313" key="12">
    <source>
        <dbReference type="EMBL" id="PSC69106.1"/>
    </source>
</evidence>
<dbReference type="InterPro" id="IPR010989">
    <property type="entry name" value="SNARE"/>
</dbReference>
<evidence type="ECO:0000256" key="2">
    <source>
        <dbReference type="ARBA" id="ARBA00009063"/>
    </source>
</evidence>
<organism evidence="12 13">
    <name type="scientific">Micractinium conductrix</name>
    <dbReference type="NCBI Taxonomy" id="554055"/>
    <lineage>
        <taxon>Eukaryota</taxon>
        <taxon>Viridiplantae</taxon>
        <taxon>Chlorophyta</taxon>
        <taxon>core chlorophytes</taxon>
        <taxon>Trebouxiophyceae</taxon>
        <taxon>Chlorellales</taxon>
        <taxon>Chlorellaceae</taxon>
        <taxon>Chlorella clade</taxon>
        <taxon>Micractinium</taxon>
    </lineage>
</organism>
<evidence type="ECO:0000256" key="7">
    <source>
        <dbReference type="ARBA" id="ARBA00023034"/>
    </source>
</evidence>
<keyword evidence="3" id="KW-0813">Transport</keyword>
<dbReference type="EMBL" id="LHPF02000029">
    <property type="protein sequence ID" value="PSC69106.1"/>
    <property type="molecule type" value="Genomic_DNA"/>
</dbReference>
<comment type="caution">
    <text evidence="12">The sequence shown here is derived from an EMBL/GenBank/DDBJ whole genome shotgun (WGS) entry which is preliminary data.</text>
</comment>
<feature type="transmembrane region" description="Helical" evidence="10">
    <location>
        <begin position="323"/>
        <end position="347"/>
    </location>
</feature>
<reference evidence="12 13" key="1">
    <citation type="journal article" date="2018" name="Plant J.">
        <title>Genome sequences of Chlorella sorokiniana UTEX 1602 and Micractinium conductrix SAG 241.80: implications to maltose excretion by a green alga.</title>
        <authorList>
            <person name="Arriola M.B."/>
            <person name="Velmurugan N."/>
            <person name="Zhang Y."/>
            <person name="Plunkett M.H."/>
            <person name="Hondzo H."/>
            <person name="Barney B.M."/>
        </authorList>
    </citation>
    <scope>NUCLEOTIDE SEQUENCE [LARGE SCALE GENOMIC DNA]</scope>
    <source>
        <strain evidence="12 13">SAG 241.80</strain>
    </source>
</reference>
<evidence type="ECO:0000259" key="11">
    <source>
        <dbReference type="PROSITE" id="PS50192"/>
    </source>
</evidence>
<dbReference type="PANTHER" id="PTHR19957:SF83">
    <property type="entry name" value="SYNTAXIN-16"/>
    <property type="match status" value="1"/>
</dbReference>
<evidence type="ECO:0000256" key="4">
    <source>
        <dbReference type="ARBA" id="ARBA00022692"/>
    </source>
</evidence>
<sequence>MATLRAKTGPYGGAVEVEARGGGASISGQPPQALGTVRNRTDLFLKYRRHARGSSRPLDLPGSGAPGLENLETARLMASALGGGLDSAEAGAMGVAAALPPQYVEFKEQIRLEMAGIKQRMGELRALHGKASLSRFDETNDDEVQVEVITQQITRMFRKCEARLQQFGGEPSTGEADEKVKRNVQRTLAVELQRLSVQFRKQQKAYLNRLRSKDGGAGGSGLNLLDEGGRGQAEEYDPGFSDMQAMKVDNLTSLIDERDREVQNIVASINELAQIMRDLNVLVIDQGTILDRIDYNMEQTAMKVEEGVRQLEKAEKKQKQSGMALCVILLISAIAVVLLLVIFKAIFL</sequence>
<dbReference type="GO" id="GO:0048278">
    <property type="term" value="P:vesicle docking"/>
    <property type="evidence" value="ECO:0007669"/>
    <property type="project" value="TreeGrafter"/>
</dbReference>
<evidence type="ECO:0000256" key="10">
    <source>
        <dbReference type="SAM" id="Phobius"/>
    </source>
</evidence>
<proteinExistence type="inferred from homology"/>
<keyword evidence="6 10" id="KW-1133">Transmembrane helix</keyword>
<dbReference type="CDD" id="cd15845">
    <property type="entry name" value="SNARE_syntaxin16"/>
    <property type="match status" value="1"/>
</dbReference>
<dbReference type="Pfam" id="PF05739">
    <property type="entry name" value="SNARE"/>
    <property type="match status" value="1"/>
</dbReference>
<dbReference type="Gene3D" id="1.20.58.70">
    <property type="match status" value="1"/>
</dbReference>